<proteinExistence type="inferred from homology"/>
<dbReference type="InterPro" id="IPR025255">
    <property type="entry name" value="DUF4202"/>
</dbReference>
<dbReference type="Pfam" id="PF13875">
    <property type="entry name" value="DUF4202"/>
    <property type="match status" value="1"/>
</dbReference>
<evidence type="ECO:0000256" key="3">
    <source>
        <dbReference type="ARBA" id="ARBA00022679"/>
    </source>
</evidence>
<sequence length="696" mass="77104">MSTTPFEVARHLVDESHKRDPAYLSRNAAQPAEDGQQKKDELAYADAMEKWTQHLLAALKGTDGLNALIASIYPASQAAADGEIESRAGELLRLASRCQHLERFLTPRSSYPEGKAGYLKWRRDLYTIQAERAKQLLLQAGVEQSEADWVRKWVSKTDLKPGKDDGDVGTQLLEDAAVLVFLEDELALFAAQHGEYTEQKFIDIIKKTWRKLSPLGKDEALKLSMPKGLSELIKKAIAPIEAEAQGPATNIDAAQNRKKQVSSSAPYTQRALRPKTAAEAEAMLAARSVPDSSTGNDEANAADGEPAFFGARLLKETDEDAVWAHNAWDHVTPPPEHLEMVEQLLAKQAETKLSLDEQQAYHERPASFWDTFYSAHENRFFKDRKWLHLEFPELVEATLEGAPPTTILEVGCGAGNTVFPLLEMNQNPHLTIHACDYSSEAVGVVRSNPLYVSPPNGATCHANVWDLSSLSSSSADGAATPNLPPQVEPGSVDIVVLIFVLSALHPREWRQAVENIKTLLKPDTGLVLLRDYGRHDLPQLRFKKRRMLEDNFYLRGDGTRVYFFTPEELIDIFDATPPPPERGVEVLLPDAAETGPAAAGGDDAAASSEEKAAIADELEALKLSSSEAAAASTAAATAMQAADDGTRQGKTFETVQMAIDRRLLVNRKERKRMYRVWMQAKFRFQQRQQQQPEPRR</sequence>
<dbReference type="SUPFAM" id="SSF53335">
    <property type="entry name" value="S-adenosyl-L-methionine-dependent methyltransferases"/>
    <property type="match status" value="1"/>
</dbReference>
<dbReference type="KEGG" id="pfp:PFL1_06064"/>
<keyword evidence="2" id="KW-0489">Methyltransferase</keyword>
<evidence type="ECO:0000256" key="1">
    <source>
        <dbReference type="ARBA" id="ARBA00009725"/>
    </source>
</evidence>
<protein>
    <recommendedName>
        <fullName evidence="7">Methyltransferase type 12 domain-containing protein</fullName>
    </recommendedName>
</protein>
<dbReference type="eggNOG" id="KOG2361">
    <property type="taxonomic scope" value="Eukaryota"/>
</dbReference>
<organism evidence="5 6">
    <name type="scientific">Pseudozyma flocculosa PF-1</name>
    <dbReference type="NCBI Taxonomy" id="1277687"/>
    <lineage>
        <taxon>Eukaryota</taxon>
        <taxon>Fungi</taxon>
        <taxon>Dikarya</taxon>
        <taxon>Basidiomycota</taxon>
        <taxon>Ustilaginomycotina</taxon>
        <taxon>Ustilaginomycetes</taxon>
        <taxon>Ustilaginales</taxon>
        <taxon>Ustilaginaceae</taxon>
        <taxon>Pseudozyma</taxon>
    </lineage>
</organism>
<dbReference type="GO" id="GO:0052735">
    <property type="term" value="F:tRNA (cytidine-3-)-methyltransferase activity"/>
    <property type="evidence" value="ECO:0007669"/>
    <property type="project" value="TreeGrafter"/>
</dbReference>
<accession>A0A061H754</accession>
<comment type="similarity">
    <text evidence="1">Belongs to the methyltransferase superfamily. METL family.</text>
</comment>
<dbReference type="InterPro" id="IPR026113">
    <property type="entry name" value="METTL2/6/8-like"/>
</dbReference>
<evidence type="ECO:0000256" key="4">
    <source>
        <dbReference type="SAM" id="MobiDB-lite"/>
    </source>
</evidence>
<evidence type="ECO:0000256" key="2">
    <source>
        <dbReference type="ARBA" id="ARBA00022603"/>
    </source>
</evidence>
<dbReference type="GO" id="GO:0032259">
    <property type="term" value="P:methylation"/>
    <property type="evidence" value="ECO:0007669"/>
    <property type="project" value="UniProtKB-KW"/>
</dbReference>
<dbReference type="HOGENOM" id="CLU_418039_0_0_1"/>
<evidence type="ECO:0000313" key="6">
    <source>
        <dbReference type="Proteomes" id="UP000053664"/>
    </source>
</evidence>
<reference evidence="5 6" key="1">
    <citation type="journal article" date="2013" name="Plant Cell">
        <title>The transition from a phytopathogenic smut ancestor to an anamorphic biocontrol agent deciphered by comparative whole-genome analysis.</title>
        <authorList>
            <person name="Lefebvre F."/>
            <person name="Joly D.L."/>
            <person name="Labbe C."/>
            <person name="Teichmann B."/>
            <person name="Linning R."/>
            <person name="Belzile F."/>
            <person name="Bakkeren G."/>
            <person name="Belanger R.R."/>
        </authorList>
    </citation>
    <scope>NUCLEOTIDE SEQUENCE [LARGE SCALE GENOMIC DNA]</scope>
    <source>
        <strain evidence="5 6">PF-1</strain>
    </source>
</reference>
<keyword evidence="3" id="KW-0808">Transferase</keyword>
<evidence type="ECO:0000313" key="5">
    <source>
        <dbReference type="EMBL" id="EPQ26416.1"/>
    </source>
</evidence>
<name>A0A061H754_9BASI</name>
<dbReference type="OrthoDB" id="417697at2759"/>
<dbReference type="CDD" id="cd02440">
    <property type="entry name" value="AdoMet_MTases"/>
    <property type="match status" value="1"/>
</dbReference>
<dbReference type="Proteomes" id="UP000053664">
    <property type="component" value="Unassembled WGS sequence"/>
</dbReference>
<dbReference type="PANTHER" id="PTHR22809">
    <property type="entry name" value="METHYLTRANSFERASE-RELATED"/>
    <property type="match status" value="1"/>
</dbReference>
<dbReference type="InterPro" id="IPR029063">
    <property type="entry name" value="SAM-dependent_MTases_sf"/>
</dbReference>
<dbReference type="GeneID" id="19320144"/>
<dbReference type="PANTHER" id="PTHR22809:SF11">
    <property type="entry name" value="TRNA N(3)-METHYLCYTIDINE METHYLTRANSFERASE METTL2"/>
    <property type="match status" value="1"/>
</dbReference>
<feature type="compositionally biased region" description="Basic and acidic residues" evidence="4">
    <location>
        <begin position="8"/>
        <end position="21"/>
    </location>
</feature>
<feature type="region of interest" description="Disordered" evidence="4">
    <location>
        <begin position="1"/>
        <end position="39"/>
    </location>
</feature>
<dbReference type="EMBL" id="KE361645">
    <property type="protein sequence ID" value="EPQ26416.1"/>
    <property type="molecule type" value="Genomic_DNA"/>
</dbReference>
<dbReference type="Gene3D" id="3.40.50.150">
    <property type="entry name" value="Vaccinia Virus protein VP39"/>
    <property type="match status" value="1"/>
</dbReference>
<evidence type="ECO:0008006" key="7">
    <source>
        <dbReference type="Google" id="ProtNLM"/>
    </source>
</evidence>
<feature type="region of interest" description="Disordered" evidence="4">
    <location>
        <begin position="248"/>
        <end position="274"/>
    </location>
</feature>
<gene>
    <name evidence="5" type="ORF">PFL1_06064</name>
</gene>
<dbReference type="RefSeq" id="XP_007881793.1">
    <property type="nucleotide sequence ID" value="XM_007883602.1"/>
</dbReference>
<dbReference type="AlphaFoldDB" id="A0A061H754"/>
<dbReference type="Pfam" id="PF13489">
    <property type="entry name" value="Methyltransf_23"/>
    <property type="match status" value="1"/>
</dbReference>